<evidence type="ECO:0000313" key="2">
    <source>
        <dbReference type="EMBL" id="RBQ24186.1"/>
    </source>
</evidence>
<sequence length="58" mass="6457">MKKIYNLISLVLTVFLITLGGIFLFESFNNNNSITSAVVVDINENNNTTNKTVHSNIL</sequence>
<accession>A0A366MD64</accession>
<dbReference type="EMBL" id="NIZT01000009">
    <property type="protein sequence ID" value="RBQ24186.1"/>
    <property type="molecule type" value="Genomic_DNA"/>
</dbReference>
<name>A0A366MD64_9EURY</name>
<keyword evidence="1" id="KW-0472">Membrane</keyword>
<reference evidence="2 3" key="1">
    <citation type="submission" date="2018-06" db="EMBL/GenBank/DDBJ databases">
        <title>Genomic insight into two independent archaeal endosymbiosis events.</title>
        <authorList>
            <person name="Lind A.E."/>
            <person name="Lewis W.H."/>
            <person name="Spang A."/>
            <person name="Guy L."/>
            <person name="Embley M.T."/>
            <person name="Ettema T.J.G."/>
        </authorList>
    </citation>
    <scope>NUCLEOTIDE SEQUENCE [LARGE SCALE GENOMIC DNA]</scope>
    <source>
        <strain evidence="2">NOE</strain>
    </source>
</reference>
<feature type="transmembrane region" description="Helical" evidence="1">
    <location>
        <begin position="7"/>
        <end position="25"/>
    </location>
</feature>
<dbReference type="Proteomes" id="UP000253099">
    <property type="component" value="Unassembled WGS sequence"/>
</dbReference>
<protein>
    <submittedName>
        <fullName evidence="2">Uncharacterized protein</fullName>
    </submittedName>
</protein>
<gene>
    <name evidence="2" type="ORF">ALNOE001_04460</name>
</gene>
<keyword evidence="1" id="KW-0812">Transmembrane</keyword>
<keyword evidence="1" id="KW-1133">Transmembrane helix</keyword>
<dbReference type="AlphaFoldDB" id="A0A366MD64"/>
<proteinExistence type="predicted"/>
<evidence type="ECO:0000313" key="3">
    <source>
        <dbReference type="Proteomes" id="UP000253099"/>
    </source>
</evidence>
<evidence type="ECO:0000256" key="1">
    <source>
        <dbReference type="SAM" id="Phobius"/>
    </source>
</evidence>
<comment type="caution">
    <text evidence="2">The sequence shown here is derived from an EMBL/GenBank/DDBJ whole genome shotgun (WGS) entry which is preliminary data.</text>
</comment>
<keyword evidence="3" id="KW-1185">Reference proteome</keyword>
<organism evidence="2 3">
    <name type="scientific">Candidatus Methanobinarius endosymbioticus</name>
    <dbReference type="NCBI Taxonomy" id="2006182"/>
    <lineage>
        <taxon>Archaea</taxon>
        <taxon>Methanobacteriati</taxon>
        <taxon>Methanobacteriota</taxon>
        <taxon>Methanomada group</taxon>
        <taxon>Methanobacteria</taxon>
        <taxon>Methanobacteriales</taxon>
        <taxon>Methanobacteriaceae</taxon>
        <taxon>Candidatus Methanobinarius</taxon>
    </lineage>
</organism>